<dbReference type="PIRSF" id="PIRSF005651">
    <property type="entry name" value="HflC"/>
    <property type="match status" value="1"/>
</dbReference>
<gene>
    <name evidence="8" type="ORF">dsat_2511</name>
</gene>
<organism evidence="8 9">
    <name type="scientific">Alkalidesulfovibrio alkalitolerans DSM 16529</name>
    <dbReference type="NCBI Taxonomy" id="1121439"/>
    <lineage>
        <taxon>Bacteria</taxon>
        <taxon>Pseudomonadati</taxon>
        <taxon>Thermodesulfobacteriota</taxon>
        <taxon>Desulfovibrionia</taxon>
        <taxon>Desulfovibrionales</taxon>
        <taxon>Desulfovibrionaceae</taxon>
        <taxon>Alkalidesulfovibrio</taxon>
    </lineage>
</organism>
<dbReference type="STRING" id="1121439.dsat_2511"/>
<dbReference type="InterPro" id="IPR010200">
    <property type="entry name" value="HflC"/>
</dbReference>
<dbReference type="PATRIC" id="fig|1121439.3.peg.910"/>
<dbReference type="NCBIfam" id="TIGR01932">
    <property type="entry name" value="hflC"/>
    <property type="match status" value="1"/>
</dbReference>
<proteinExistence type="inferred from homology"/>
<keyword evidence="4" id="KW-1133">Transmembrane helix</keyword>
<evidence type="ECO:0000256" key="4">
    <source>
        <dbReference type="ARBA" id="ARBA00022989"/>
    </source>
</evidence>
<dbReference type="Proteomes" id="UP000014975">
    <property type="component" value="Unassembled WGS sequence"/>
</dbReference>
<dbReference type="SUPFAM" id="SSF117892">
    <property type="entry name" value="Band 7/SPFH domain"/>
    <property type="match status" value="1"/>
</dbReference>
<evidence type="ECO:0000313" key="9">
    <source>
        <dbReference type="Proteomes" id="UP000014975"/>
    </source>
</evidence>
<comment type="similarity">
    <text evidence="2 6">Belongs to the band 7/mec-2 family. HflC subfamily.</text>
</comment>
<keyword evidence="3" id="KW-0812">Transmembrane</keyword>
<dbReference type="PANTHER" id="PTHR42911:SF1">
    <property type="entry name" value="MODULATOR OF FTSH PROTEASE HFLC"/>
    <property type="match status" value="1"/>
</dbReference>
<dbReference type="RefSeq" id="WP_020886397.1">
    <property type="nucleotide sequence ID" value="NZ_ATHI01000005.1"/>
</dbReference>
<dbReference type="PRINTS" id="PR00721">
    <property type="entry name" value="STOMATIN"/>
</dbReference>
<dbReference type="InterPro" id="IPR036013">
    <property type="entry name" value="Band_7/SPFH_dom_sf"/>
</dbReference>
<dbReference type="InterPro" id="IPR001107">
    <property type="entry name" value="Band_7"/>
</dbReference>
<comment type="subcellular location">
    <subcellularLocation>
        <location evidence="1">Membrane</location>
        <topology evidence="1">Single-pass membrane protein</topology>
    </subcellularLocation>
</comment>
<dbReference type="OrthoDB" id="9812991at2"/>
<evidence type="ECO:0000313" key="8">
    <source>
        <dbReference type="EMBL" id="EPR35148.1"/>
    </source>
</evidence>
<evidence type="ECO:0000256" key="6">
    <source>
        <dbReference type="PIRNR" id="PIRNR005651"/>
    </source>
</evidence>
<keyword evidence="5" id="KW-0472">Membrane</keyword>
<dbReference type="SMART" id="SM00244">
    <property type="entry name" value="PHB"/>
    <property type="match status" value="1"/>
</dbReference>
<reference evidence="8 9" key="1">
    <citation type="journal article" date="2013" name="Genome Announc.">
        <title>Draft genome sequences for three mercury-methylating, sulfate-reducing bacteria.</title>
        <authorList>
            <person name="Brown S.D."/>
            <person name="Hurt R.A.Jr."/>
            <person name="Gilmour C.C."/>
            <person name="Elias D.A."/>
        </authorList>
    </citation>
    <scope>NUCLEOTIDE SEQUENCE [LARGE SCALE GENOMIC DNA]</scope>
    <source>
        <strain evidence="8 9">DSM 16529</strain>
    </source>
</reference>
<sequence>MNKKPMLIIVALAALFILGQQCLFVVDQTERAIVLQLGRPLDGVREPGLHFKLPFVQNAVLFDIRVLDYDTKPSEVITRDKKTMVVDNYVKWRIVEPLQFYRTVRTIPRAEARMDDIVYSEMREALGRFSLIEIVAMNRAEIMQQVTASSKLLLEELGVEILDVRIKGTDLPAENERAIFGRMRAEREREAKQYRSEGMEEAAKIKAATDRERSIILAEAERQGEILRGEGDADATRIYAETLSRNPDFYEFNRSLEAYRQSMKSNARIILTPESPFLKYMR</sequence>
<dbReference type="CDD" id="cd03405">
    <property type="entry name" value="SPFH_HflC"/>
    <property type="match status" value="1"/>
</dbReference>
<feature type="domain" description="Band 7" evidence="7">
    <location>
        <begin position="21"/>
        <end position="183"/>
    </location>
</feature>
<dbReference type="InterPro" id="IPR001972">
    <property type="entry name" value="Stomatin_HflK_fam"/>
</dbReference>
<comment type="caution">
    <text evidence="8">The sequence shown here is derived from an EMBL/GenBank/DDBJ whole genome shotgun (WGS) entry which is preliminary data.</text>
</comment>
<evidence type="ECO:0000256" key="3">
    <source>
        <dbReference type="ARBA" id="ARBA00022692"/>
    </source>
</evidence>
<evidence type="ECO:0000256" key="2">
    <source>
        <dbReference type="ARBA" id="ARBA00007862"/>
    </source>
</evidence>
<dbReference type="Gene3D" id="3.30.479.30">
    <property type="entry name" value="Band 7 domain"/>
    <property type="match status" value="1"/>
</dbReference>
<comment type="function">
    <text evidence="6">HflC and HflK could regulate a protease.</text>
</comment>
<protein>
    <recommendedName>
        <fullName evidence="6">Protein HflC</fullName>
    </recommendedName>
</protein>
<dbReference type="EMBL" id="ATHI01000005">
    <property type="protein sequence ID" value="EPR35148.1"/>
    <property type="molecule type" value="Genomic_DNA"/>
</dbReference>
<evidence type="ECO:0000259" key="7">
    <source>
        <dbReference type="SMART" id="SM00244"/>
    </source>
</evidence>
<dbReference type="AlphaFoldDB" id="S7US72"/>
<evidence type="ECO:0000256" key="1">
    <source>
        <dbReference type="ARBA" id="ARBA00004167"/>
    </source>
</evidence>
<evidence type="ECO:0000256" key="5">
    <source>
        <dbReference type="ARBA" id="ARBA00023136"/>
    </source>
</evidence>
<dbReference type="GO" id="GO:0016020">
    <property type="term" value="C:membrane"/>
    <property type="evidence" value="ECO:0007669"/>
    <property type="project" value="UniProtKB-SubCell"/>
</dbReference>
<keyword evidence="9" id="KW-1185">Reference proteome</keyword>
<name>S7US72_9BACT</name>
<dbReference type="Pfam" id="PF01145">
    <property type="entry name" value="Band_7"/>
    <property type="match status" value="1"/>
</dbReference>
<dbReference type="PANTHER" id="PTHR42911">
    <property type="entry name" value="MODULATOR OF FTSH PROTEASE HFLC"/>
    <property type="match status" value="1"/>
</dbReference>
<dbReference type="eggNOG" id="COG0330">
    <property type="taxonomic scope" value="Bacteria"/>
</dbReference>
<accession>S7US72</accession>